<keyword evidence="8" id="KW-1185">Reference proteome</keyword>
<gene>
    <name evidence="7" type="ORF">QE152_g13665</name>
</gene>
<feature type="domain" description="Serpin" evidence="6">
    <location>
        <begin position="89"/>
        <end position="447"/>
    </location>
</feature>
<keyword evidence="3 7" id="KW-0722">Serine protease inhibitor</keyword>
<dbReference type="InterPro" id="IPR023796">
    <property type="entry name" value="Serpin_dom"/>
</dbReference>
<accession>A0AAW1LAE5</accession>
<evidence type="ECO:0000256" key="2">
    <source>
        <dbReference type="ARBA" id="ARBA00022690"/>
    </source>
</evidence>
<dbReference type="Proteomes" id="UP001458880">
    <property type="component" value="Unassembled WGS sequence"/>
</dbReference>
<dbReference type="SMART" id="SM00093">
    <property type="entry name" value="SERPIN"/>
    <property type="match status" value="1"/>
</dbReference>
<evidence type="ECO:0000313" key="7">
    <source>
        <dbReference type="EMBL" id="KAK9731419.1"/>
    </source>
</evidence>
<keyword evidence="2 7" id="KW-0646">Protease inhibitor</keyword>
<dbReference type="PANTHER" id="PTHR11461">
    <property type="entry name" value="SERINE PROTEASE INHIBITOR, SERPIN"/>
    <property type="match status" value="1"/>
</dbReference>
<dbReference type="GO" id="GO:0004867">
    <property type="term" value="F:serine-type endopeptidase inhibitor activity"/>
    <property type="evidence" value="ECO:0007669"/>
    <property type="project" value="UniProtKB-KW"/>
</dbReference>
<comment type="caution">
    <text evidence="7">The sequence shown here is derived from an EMBL/GenBank/DDBJ whole genome shotgun (WGS) entry which is preliminary data.</text>
</comment>
<dbReference type="AlphaFoldDB" id="A0AAW1LAE5"/>
<dbReference type="InterPro" id="IPR000215">
    <property type="entry name" value="Serpin_fam"/>
</dbReference>
<proteinExistence type="inferred from homology"/>
<protein>
    <submittedName>
        <fullName evidence="7">Serpin (Serine protease inhibitor)</fullName>
    </submittedName>
</protein>
<dbReference type="CDD" id="cd19601">
    <property type="entry name" value="serpin42Da-like"/>
    <property type="match status" value="1"/>
</dbReference>
<evidence type="ECO:0000256" key="1">
    <source>
        <dbReference type="ARBA" id="ARBA00009500"/>
    </source>
</evidence>
<dbReference type="EMBL" id="JASPKY010000132">
    <property type="protein sequence ID" value="KAK9731419.1"/>
    <property type="molecule type" value="Genomic_DNA"/>
</dbReference>
<keyword evidence="5" id="KW-0732">Signal</keyword>
<dbReference type="InterPro" id="IPR036186">
    <property type="entry name" value="Serpin_sf"/>
</dbReference>
<reference evidence="7 8" key="1">
    <citation type="journal article" date="2024" name="BMC Genomics">
        <title>De novo assembly and annotation of Popillia japonica's genome with initial clues to its potential as an invasive pest.</title>
        <authorList>
            <person name="Cucini C."/>
            <person name="Boschi S."/>
            <person name="Funari R."/>
            <person name="Cardaioli E."/>
            <person name="Iannotti N."/>
            <person name="Marturano G."/>
            <person name="Paoli F."/>
            <person name="Bruttini M."/>
            <person name="Carapelli A."/>
            <person name="Frati F."/>
            <person name="Nardi F."/>
        </authorList>
    </citation>
    <scope>NUCLEOTIDE SEQUENCE [LARGE SCALE GENOMIC DNA]</scope>
    <source>
        <strain evidence="7">DMR45628</strain>
    </source>
</reference>
<dbReference type="Pfam" id="PF00079">
    <property type="entry name" value="Serpin"/>
    <property type="match status" value="1"/>
</dbReference>
<evidence type="ECO:0000313" key="8">
    <source>
        <dbReference type="Proteomes" id="UP001458880"/>
    </source>
</evidence>
<name>A0AAW1LAE5_POPJA</name>
<sequence>MTLLYTSLLITVTVTIICANDVPISINYLAYNLYKTISKPENLIFSPFSAHSALSLAYEGTVYTSLLITVTVTIICANDVPISINYLAYNLYKTISKPENLIFSPFSAHSALSLAYEGTGGQTTSTFQDVLLLPDQNATALGYKSMMDTLNSAQNVQLNIANKIYLQSDYKLKEDFRSIAQNYFEADADTIDFSQSSVAAEEINNWVKEKTQNKIDKLFDSDAFDSETRAVLLNAIYFKGNWLSPFRKESTRIDKFYTSDTEFIMHPMMFQEAYCEYTESAKLDAKILTLEYENTRFAMTIVLPNSKMGIVDLEQKLFSLDALDTAITTNSKDKVLLTLPKFKIESTLKLEDPLKEIGLQDIFTNSANFSNMIEGEPNLRINQVIQKAFIEVNEEGAEAAAATGIEAGTLSLVSQQPVFKADHPFMFYISETTGPGTILFLGKVLSPTYEI</sequence>
<organism evidence="7 8">
    <name type="scientific">Popillia japonica</name>
    <name type="common">Japanese beetle</name>
    <dbReference type="NCBI Taxonomy" id="7064"/>
    <lineage>
        <taxon>Eukaryota</taxon>
        <taxon>Metazoa</taxon>
        <taxon>Ecdysozoa</taxon>
        <taxon>Arthropoda</taxon>
        <taxon>Hexapoda</taxon>
        <taxon>Insecta</taxon>
        <taxon>Pterygota</taxon>
        <taxon>Neoptera</taxon>
        <taxon>Endopterygota</taxon>
        <taxon>Coleoptera</taxon>
        <taxon>Polyphaga</taxon>
        <taxon>Scarabaeiformia</taxon>
        <taxon>Scarabaeidae</taxon>
        <taxon>Rutelinae</taxon>
        <taxon>Popillia</taxon>
    </lineage>
</organism>
<dbReference type="PROSITE" id="PS00284">
    <property type="entry name" value="SERPIN"/>
    <property type="match status" value="1"/>
</dbReference>
<dbReference type="Gene3D" id="3.30.497.10">
    <property type="entry name" value="Antithrombin, subunit I, domain 2"/>
    <property type="match status" value="2"/>
</dbReference>
<dbReference type="InterPro" id="IPR042178">
    <property type="entry name" value="Serpin_sf_1"/>
</dbReference>
<dbReference type="InterPro" id="IPR042185">
    <property type="entry name" value="Serpin_sf_2"/>
</dbReference>
<evidence type="ECO:0000256" key="4">
    <source>
        <dbReference type="RuleBase" id="RU000411"/>
    </source>
</evidence>
<evidence type="ECO:0000259" key="6">
    <source>
        <dbReference type="SMART" id="SM00093"/>
    </source>
</evidence>
<feature type="chain" id="PRO_5043934701" evidence="5">
    <location>
        <begin position="20"/>
        <end position="451"/>
    </location>
</feature>
<dbReference type="Gene3D" id="2.30.39.10">
    <property type="entry name" value="Alpha-1-antitrypsin, domain 1"/>
    <property type="match status" value="1"/>
</dbReference>
<dbReference type="SUPFAM" id="SSF56574">
    <property type="entry name" value="Serpins"/>
    <property type="match status" value="2"/>
</dbReference>
<evidence type="ECO:0000256" key="5">
    <source>
        <dbReference type="SAM" id="SignalP"/>
    </source>
</evidence>
<feature type="signal peptide" evidence="5">
    <location>
        <begin position="1"/>
        <end position="19"/>
    </location>
</feature>
<dbReference type="PANTHER" id="PTHR11461:SF211">
    <property type="entry name" value="GH10112P-RELATED"/>
    <property type="match status" value="1"/>
</dbReference>
<dbReference type="GO" id="GO:0005615">
    <property type="term" value="C:extracellular space"/>
    <property type="evidence" value="ECO:0007669"/>
    <property type="project" value="InterPro"/>
</dbReference>
<dbReference type="InterPro" id="IPR023795">
    <property type="entry name" value="Serpin_CS"/>
</dbReference>
<evidence type="ECO:0000256" key="3">
    <source>
        <dbReference type="ARBA" id="ARBA00022900"/>
    </source>
</evidence>
<comment type="similarity">
    <text evidence="1 4">Belongs to the serpin family.</text>
</comment>